<feature type="active site" evidence="6">
    <location>
        <position position="423"/>
    </location>
</feature>
<feature type="active site" description="Proton donor" evidence="6">
    <location>
        <position position="288"/>
    </location>
</feature>
<dbReference type="PROSITE" id="PS51463">
    <property type="entry name" value="P_GLUCOSE_ISOMERASE_3"/>
    <property type="match status" value="1"/>
</dbReference>
<protein>
    <recommendedName>
        <fullName evidence="6">Glucose-6-phosphate isomerase</fullName>
        <shortName evidence="6">GPI</shortName>
        <ecNumber evidence="6">5.3.1.9</ecNumber>
    </recommendedName>
    <alternativeName>
        <fullName evidence="6">Phosphoglucose isomerase</fullName>
        <shortName evidence="6">PGI</shortName>
    </alternativeName>
    <alternativeName>
        <fullName evidence="6">Phosphohexose isomerase</fullName>
        <shortName evidence="6">PHI</shortName>
    </alternativeName>
</protein>
<dbReference type="Proteomes" id="UP000594464">
    <property type="component" value="Chromosome"/>
</dbReference>
<dbReference type="GO" id="GO:0048029">
    <property type="term" value="F:monosaccharide binding"/>
    <property type="evidence" value="ECO:0007669"/>
    <property type="project" value="TreeGrafter"/>
</dbReference>
<sequence length="441" mass="48607">MSSIRVDIENLKNVVSDDERFSFQDQVDAIHRGMENRSGTGAEYLGWADLPSGTSDDLLKRIENSASTIRERCDAFIQIGIGGSYLGARAGISFLSPLIASAALRKGPEIFYAGHNISSDYYSDLLAALSDRDCALFVVSKSGTTLEPALGFRILRQWMENKYGAAEASRRIVAATDPSKGVLKTIANEQGYETFDIPQDVGGRFSVLTPVGLLPMAVAGVDIHSLLQGARDMEARLRADSSLESNPAYNYAVCRHLLRRKGKTTEILSSFHPAFAYLQEWWKQLAGESEGKDGKGIFPATLEFTTDLHSMGQWIQEGERFIFETFLILDQSRKAIAVSENQNDEDGLNFLTGKTLDFINEKAYKGTAKAHSEGLAPNLTIAVKDRSAYSLGQFFYFFQRAVAMTGYLDGVNPFDQPGVELYKKNMFALFNKPGTAKGQSQ</sequence>
<keyword evidence="5 6" id="KW-0413">Isomerase</keyword>
<evidence type="ECO:0000256" key="3">
    <source>
        <dbReference type="ARBA" id="ARBA00022490"/>
    </source>
</evidence>
<dbReference type="GO" id="GO:0004347">
    <property type="term" value="F:glucose-6-phosphate isomerase activity"/>
    <property type="evidence" value="ECO:0007669"/>
    <property type="project" value="UniProtKB-UniRule"/>
</dbReference>
<keyword evidence="4 6" id="KW-0324">Glycolysis</keyword>
<evidence type="ECO:0000256" key="1">
    <source>
        <dbReference type="ARBA" id="ARBA00006604"/>
    </source>
</evidence>
<dbReference type="Gene3D" id="3.40.50.10490">
    <property type="entry name" value="Glucose-6-phosphate isomerase like protein, domain 1"/>
    <property type="match status" value="2"/>
</dbReference>
<dbReference type="GO" id="GO:0051156">
    <property type="term" value="P:glucose 6-phosphate metabolic process"/>
    <property type="evidence" value="ECO:0007669"/>
    <property type="project" value="TreeGrafter"/>
</dbReference>
<comment type="function">
    <text evidence="6">Catalyzes the reversible isomerization of glucose-6-phosphate to fructose-6-phosphate.</text>
</comment>
<dbReference type="PANTHER" id="PTHR11469">
    <property type="entry name" value="GLUCOSE-6-PHOSPHATE ISOMERASE"/>
    <property type="match status" value="1"/>
</dbReference>
<evidence type="ECO:0000313" key="8">
    <source>
        <dbReference type="EMBL" id="QPJ65579.1"/>
    </source>
</evidence>
<dbReference type="GO" id="GO:0006094">
    <property type="term" value="P:gluconeogenesis"/>
    <property type="evidence" value="ECO:0007669"/>
    <property type="project" value="UniProtKB-UniRule"/>
</dbReference>
<dbReference type="GO" id="GO:0006096">
    <property type="term" value="P:glycolytic process"/>
    <property type="evidence" value="ECO:0007669"/>
    <property type="project" value="UniProtKB-UniRule"/>
</dbReference>
<dbReference type="InterPro" id="IPR035476">
    <property type="entry name" value="SIS_PGI_1"/>
</dbReference>
<dbReference type="InterPro" id="IPR046348">
    <property type="entry name" value="SIS_dom_sf"/>
</dbReference>
<dbReference type="FunFam" id="3.40.50.10490:FF:000016">
    <property type="entry name" value="Glucose-6-phosphate isomerase"/>
    <property type="match status" value="1"/>
</dbReference>
<gene>
    <name evidence="6" type="primary">pgi</name>
    <name evidence="8" type="ORF">G3M78_09305</name>
</gene>
<dbReference type="AlphaFoldDB" id="A0A7T0C2Y0"/>
<dbReference type="CDD" id="cd05015">
    <property type="entry name" value="SIS_PGI_1"/>
    <property type="match status" value="1"/>
</dbReference>
<evidence type="ECO:0000256" key="5">
    <source>
        <dbReference type="ARBA" id="ARBA00023235"/>
    </source>
</evidence>
<dbReference type="InterPro" id="IPR001672">
    <property type="entry name" value="G6P_Isomerase"/>
</dbReference>
<dbReference type="UniPathway" id="UPA00138"/>
<evidence type="ECO:0000313" key="9">
    <source>
        <dbReference type="Proteomes" id="UP000594464"/>
    </source>
</evidence>
<dbReference type="HAMAP" id="MF_00473">
    <property type="entry name" value="G6P_isomerase"/>
    <property type="match status" value="1"/>
</dbReference>
<keyword evidence="3 6" id="KW-0963">Cytoplasm</keyword>
<evidence type="ECO:0000256" key="2">
    <source>
        <dbReference type="ARBA" id="ARBA00022432"/>
    </source>
</evidence>
<dbReference type="GO" id="GO:0097367">
    <property type="term" value="F:carbohydrate derivative binding"/>
    <property type="evidence" value="ECO:0007669"/>
    <property type="project" value="InterPro"/>
</dbReference>
<dbReference type="Pfam" id="PF00342">
    <property type="entry name" value="PGI"/>
    <property type="match status" value="1"/>
</dbReference>
<dbReference type="PRINTS" id="PR00662">
    <property type="entry name" value="G6PISOMERASE"/>
</dbReference>
<dbReference type="CDD" id="cd05016">
    <property type="entry name" value="SIS_PGI_2"/>
    <property type="match status" value="1"/>
</dbReference>
<name>A0A7T0C2Y0_9BACT</name>
<comment type="catalytic activity">
    <reaction evidence="6 7">
        <text>alpha-D-glucose 6-phosphate = beta-D-fructose 6-phosphate</text>
        <dbReference type="Rhea" id="RHEA:11816"/>
        <dbReference type="ChEBI" id="CHEBI:57634"/>
        <dbReference type="ChEBI" id="CHEBI:58225"/>
        <dbReference type="EC" id="5.3.1.9"/>
    </reaction>
</comment>
<dbReference type="UniPathway" id="UPA00109">
    <property type="reaction ID" value="UER00181"/>
</dbReference>
<dbReference type="KEGG" id="nva:G3M78_09305"/>
<evidence type="ECO:0000256" key="7">
    <source>
        <dbReference type="RuleBase" id="RU000612"/>
    </source>
</evidence>
<evidence type="ECO:0000256" key="6">
    <source>
        <dbReference type="HAMAP-Rule" id="MF_00473"/>
    </source>
</evidence>
<reference evidence="9" key="1">
    <citation type="submission" date="2020-02" db="EMBL/GenBank/DDBJ databases">
        <title>Genomic and physiological characterization of two novel Nitrospinaceae genera.</title>
        <authorList>
            <person name="Mueller A.J."/>
            <person name="Jung M.-Y."/>
            <person name="Strachan C.R."/>
            <person name="Herbold C.W."/>
            <person name="Kirkegaard R.H."/>
            <person name="Daims H."/>
        </authorList>
    </citation>
    <scope>NUCLEOTIDE SEQUENCE [LARGE SCALE GENOMIC DNA]</scope>
</reference>
<dbReference type="SUPFAM" id="SSF53697">
    <property type="entry name" value="SIS domain"/>
    <property type="match status" value="1"/>
</dbReference>
<organism evidence="8 9">
    <name type="scientific">Candidatus Nitrohelix vancouverensis</name>
    <dbReference type="NCBI Taxonomy" id="2705534"/>
    <lineage>
        <taxon>Bacteria</taxon>
        <taxon>Pseudomonadati</taxon>
        <taxon>Nitrospinota/Tectimicrobiota group</taxon>
        <taxon>Nitrospinota</taxon>
        <taxon>Nitrospinia</taxon>
        <taxon>Nitrospinales</taxon>
        <taxon>Nitrospinaceae</taxon>
        <taxon>Candidatus Nitrohelix</taxon>
    </lineage>
</organism>
<evidence type="ECO:0000256" key="4">
    <source>
        <dbReference type="ARBA" id="ARBA00023152"/>
    </source>
</evidence>
<dbReference type="EC" id="5.3.1.9" evidence="6"/>
<dbReference type="GO" id="GO:0005829">
    <property type="term" value="C:cytosol"/>
    <property type="evidence" value="ECO:0007669"/>
    <property type="project" value="TreeGrafter"/>
</dbReference>
<dbReference type="PANTHER" id="PTHR11469:SF1">
    <property type="entry name" value="GLUCOSE-6-PHOSPHATE ISOMERASE"/>
    <property type="match status" value="1"/>
</dbReference>
<comment type="subcellular location">
    <subcellularLocation>
        <location evidence="6">Cytoplasm</location>
    </subcellularLocation>
</comment>
<proteinExistence type="inferred from homology"/>
<comment type="caution">
    <text evidence="6">Lacks conserved residue(s) required for the propagation of feature annotation.</text>
</comment>
<dbReference type="NCBIfam" id="NF010697">
    <property type="entry name" value="PRK14097.1"/>
    <property type="match status" value="1"/>
</dbReference>
<dbReference type="EMBL" id="CP048620">
    <property type="protein sequence ID" value="QPJ65579.1"/>
    <property type="molecule type" value="Genomic_DNA"/>
</dbReference>
<comment type="pathway">
    <text evidence="6 7">Carbohydrate degradation; glycolysis; D-glyceraldehyde 3-phosphate and glycerone phosphate from D-glucose: step 2/4.</text>
</comment>
<dbReference type="FunFam" id="3.40.50.10490:FF:000015">
    <property type="entry name" value="Glucose-6-phosphate isomerase"/>
    <property type="match status" value="1"/>
</dbReference>
<accession>A0A7T0C2Y0</accession>
<comment type="similarity">
    <text evidence="1 6 7">Belongs to the GPI family.</text>
</comment>
<comment type="pathway">
    <text evidence="6">Carbohydrate biosynthesis; gluconeogenesis.</text>
</comment>
<keyword evidence="2 6" id="KW-0312">Gluconeogenesis</keyword>
<dbReference type="InterPro" id="IPR035482">
    <property type="entry name" value="SIS_PGI_2"/>
</dbReference>